<reference evidence="7 9" key="1">
    <citation type="submission" date="2015-05" db="EMBL/GenBank/DDBJ databases">
        <title>Genome assembly of Archangium gephyra DSM 2261.</title>
        <authorList>
            <person name="Sharma G."/>
            <person name="Subramanian S."/>
        </authorList>
    </citation>
    <scope>NUCLEOTIDE SEQUENCE [LARGE SCALE GENOMIC DNA]</scope>
    <source>
        <strain evidence="7 9">DSM 2261</strain>
    </source>
</reference>
<keyword evidence="3 5" id="KW-0479">Metal-binding</keyword>
<dbReference type="GO" id="GO:0004784">
    <property type="term" value="F:superoxide dismutase activity"/>
    <property type="evidence" value="ECO:0007669"/>
    <property type="project" value="UniProtKB-EC"/>
</dbReference>
<evidence type="ECO:0000313" key="10">
    <source>
        <dbReference type="Proteomes" id="UP000256345"/>
    </source>
</evidence>
<accession>A0AAC8TI35</accession>
<evidence type="ECO:0000256" key="5">
    <source>
        <dbReference type="PIRSR" id="PIRSR000349-1"/>
    </source>
</evidence>
<keyword evidence="4" id="KW-0560">Oxidoreductase</keyword>
<feature type="binding site" evidence="5">
    <location>
        <position position="168"/>
    </location>
    <ligand>
        <name>Mn(2+)</name>
        <dbReference type="ChEBI" id="CHEBI:29035"/>
    </ligand>
</feature>
<comment type="similarity">
    <text evidence="1">Belongs to the iron/manganese superoxide dismutase family.</text>
</comment>
<feature type="binding site" evidence="5">
    <location>
        <position position="81"/>
    </location>
    <ligand>
        <name>Mn(2+)</name>
        <dbReference type="ChEBI" id="CHEBI:29035"/>
    </ligand>
</feature>
<evidence type="ECO:0000313" key="8">
    <source>
        <dbReference type="EMBL" id="REG31741.1"/>
    </source>
</evidence>
<dbReference type="EMBL" id="CP011509">
    <property type="protein sequence ID" value="AKJ06972.1"/>
    <property type="molecule type" value="Genomic_DNA"/>
</dbReference>
<feature type="binding site" evidence="5">
    <location>
        <position position="30"/>
    </location>
    <ligand>
        <name>Mn(2+)</name>
        <dbReference type="ChEBI" id="CHEBI:29035"/>
    </ligand>
</feature>
<proteinExistence type="inferred from homology"/>
<feature type="binding site" evidence="5">
    <location>
        <position position="164"/>
    </location>
    <ligand>
        <name>Mn(2+)</name>
        <dbReference type="ChEBI" id="CHEBI:29035"/>
    </ligand>
</feature>
<organism evidence="7 9">
    <name type="scientific">Archangium gephyra</name>
    <dbReference type="NCBI Taxonomy" id="48"/>
    <lineage>
        <taxon>Bacteria</taxon>
        <taxon>Pseudomonadati</taxon>
        <taxon>Myxococcota</taxon>
        <taxon>Myxococcia</taxon>
        <taxon>Myxococcales</taxon>
        <taxon>Cystobacterineae</taxon>
        <taxon>Archangiaceae</taxon>
        <taxon>Archangium</taxon>
    </lineage>
</organism>
<dbReference type="Pfam" id="PF02777">
    <property type="entry name" value="Sod_Fe_C"/>
    <property type="match status" value="1"/>
</dbReference>
<protein>
    <recommendedName>
        <fullName evidence="2">superoxide dismutase</fullName>
        <ecNumber evidence="2">1.15.1.1</ecNumber>
    </recommendedName>
</protein>
<evidence type="ECO:0000256" key="4">
    <source>
        <dbReference type="ARBA" id="ARBA00023002"/>
    </source>
</evidence>
<dbReference type="InterPro" id="IPR036324">
    <property type="entry name" value="Mn/Fe_SOD_N_sf"/>
</dbReference>
<dbReference type="PIRSF" id="PIRSF000349">
    <property type="entry name" value="SODismutase"/>
    <property type="match status" value="1"/>
</dbReference>
<evidence type="ECO:0000313" key="7">
    <source>
        <dbReference type="EMBL" id="AKJ06972.1"/>
    </source>
</evidence>
<evidence type="ECO:0000256" key="2">
    <source>
        <dbReference type="ARBA" id="ARBA00012682"/>
    </source>
</evidence>
<sequence>MADIQKKYTPMQFTHLKGLKGISDAVLESHFKLYEGYVNRTNKLTELLSGMQAKGEALGSNPAYAEMTRRMGFEYNGMVLHEYYFGNMKPGGSSAPGGKLKQAMEQSFGSYENWLADFKAVGTSPGIGWAVTFQDPRTGWLSNHWITLHENGNIAGYTPIIVMDAWEHAFVPDYKPFERAKYVDAYFQNIDFDACEARLKK</sequence>
<dbReference type="PANTHER" id="PTHR11404">
    <property type="entry name" value="SUPEROXIDE DISMUTASE 2"/>
    <property type="match status" value="1"/>
</dbReference>
<dbReference type="InterPro" id="IPR019832">
    <property type="entry name" value="Mn/Fe_SOD_C"/>
</dbReference>
<gene>
    <name evidence="7" type="ORF">AA314_08598</name>
    <name evidence="8" type="ORF">ATI61_10565</name>
</gene>
<dbReference type="PANTHER" id="PTHR11404:SF6">
    <property type="entry name" value="SUPEROXIDE DISMUTASE [MN], MITOCHONDRIAL"/>
    <property type="match status" value="1"/>
</dbReference>
<dbReference type="SUPFAM" id="SSF46609">
    <property type="entry name" value="Fe,Mn superoxide dismutase (SOD), N-terminal domain"/>
    <property type="match status" value="1"/>
</dbReference>
<dbReference type="EMBL" id="QUMU01000005">
    <property type="protein sequence ID" value="REG31741.1"/>
    <property type="molecule type" value="Genomic_DNA"/>
</dbReference>
<evidence type="ECO:0000259" key="6">
    <source>
        <dbReference type="Pfam" id="PF02777"/>
    </source>
</evidence>
<dbReference type="Proteomes" id="UP000035579">
    <property type="component" value="Chromosome"/>
</dbReference>
<dbReference type="EC" id="1.15.1.1" evidence="2"/>
<dbReference type="InterPro" id="IPR001189">
    <property type="entry name" value="Mn/Fe_SOD"/>
</dbReference>
<dbReference type="InterPro" id="IPR036314">
    <property type="entry name" value="SOD_C_sf"/>
</dbReference>
<dbReference type="GO" id="GO:0046872">
    <property type="term" value="F:metal ion binding"/>
    <property type="evidence" value="ECO:0007669"/>
    <property type="project" value="UniProtKB-KW"/>
</dbReference>
<dbReference type="RefSeq" id="WP_047860118.1">
    <property type="nucleotide sequence ID" value="NZ_CP011509.1"/>
</dbReference>
<evidence type="ECO:0000313" key="9">
    <source>
        <dbReference type="Proteomes" id="UP000035579"/>
    </source>
</evidence>
<name>A0AAC8TI35_9BACT</name>
<dbReference type="Proteomes" id="UP000256345">
    <property type="component" value="Unassembled WGS sequence"/>
</dbReference>
<evidence type="ECO:0000256" key="1">
    <source>
        <dbReference type="ARBA" id="ARBA00008714"/>
    </source>
</evidence>
<dbReference type="AlphaFoldDB" id="A0AAC8TI35"/>
<dbReference type="InterPro" id="IPR050265">
    <property type="entry name" value="Fe/Mn_Superoxide_Dismutase"/>
</dbReference>
<feature type="domain" description="Manganese/iron superoxide dismutase C-terminal" evidence="6">
    <location>
        <begin position="97"/>
        <end position="197"/>
    </location>
</feature>
<dbReference type="KEGG" id="age:AA314_08598"/>
<dbReference type="SUPFAM" id="SSF54719">
    <property type="entry name" value="Fe,Mn superoxide dismutase (SOD), C-terminal domain"/>
    <property type="match status" value="1"/>
</dbReference>
<keyword evidence="10" id="KW-1185">Reference proteome</keyword>
<evidence type="ECO:0000256" key="3">
    <source>
        <dbReference type="ARBA" id="ARBA00022723"/>
    </source>
</evidence>
<dbReference type="Gene3D" id="3.55.40.20">
    <property type="entry name" value="Iron/manganese superoxide dismutase, C-terminal domain"/>
    <property type="match status" value="1"/>
</dbReference>
<reference evidence="8 10" key="2">
    <citation type="submission" date="2018-08" db="EMBL/GenBank/DDBJ databases">
        <title>Genomic Encyclopedia of Archaeal and Bacterial Type Strains, Phase II (KMG-II): from individual species to whole genera.</title>
        <authorList>
            <person name="Goeker M."/>
        </authorList>
    </citation>
    <scope>NUCLEOTIDE SEQUENCE [LARGE SCALE GENOMIC DNA]</scope>
    <source>
        <strain evidence="8 10">DSM 2261</strain>
    </source>
</reference>